<comment type="caution">
    <text evidence="10">The sequence shown here is derived from an EMBL/GenBank/DDBJ whole genome shotgun (WGS) entry which is preliminary data.</text>
</comment>
<comment type="subcellular location">
    <subcellularLocation>
        <location evidence="8">Cytoplasm</location>
    </subcellularLocation>
</comment>
<dbReference type="HAMAP" id="MF_00316">
    <property type="entry name" value="MobA"/>
    <property type="match status" value="1"/>
</dbReference>
<dbReference type="EC" id="2.7.7.77" evidence="8"/>
<dbReference type="GO" id="GO:0005737">
    <property type="term" value="C:cytoplasm"/>
    <property type="evidence" value="ECO:0007669"/>
    <property type="project" value="UniProtKB-SubCell"/>
</dbReference>
<feature type="binding site" evidence="8">
    <location>
        <position position="123"/>
    </location>
    <ligand>
        <name>Mg(2+)</name>
        <dbReference type="ChEBI" id="CHEBI:18420"/>
    </ligand>
</feature>
<dbReference type="AlphaFoldDB" id="A0AAP4TYK2"/>
<proteinExistence type="inferred from homology"/>
<organism evidence="10 11">
    <name type="scientific">Cobetia amphilecti</name>
    <dbReference type="NCBI Taxonomy" id="1055104"/>
    <lineage>
        <taxon>Bacteria</taxon>
        <taxon>Pseudomonadati</taxon>
        <taxon>Pseudomonadota</taxon>
        <taxon>Gammaproteobacteria</taxon>
        <taxon>Oceanospirillales</taxon>
        <taxon>Halomonadaceae</taxon>
        <taxon>Cobetia</taxon>
    </lineage>
</organism>
<dbReference type="SUPFAM" id="SSF53448">
    <property type="entry name" value="Nucleotide-diphospho-sugar transferases"/>
    <property type="match status" value="1"/>
</dbReference>
<dbReference type="GO" id="GO:0005525">
    <property type="term" value="F:GTP binding"/>
    <property type="evidence" value="ECO:0007669"/>
    <property type="project" value="UniProtKB-UniRule"/>
</dbReference>
<accession>A0AAP4TYK2</accession>
<keyword evidence="4 8" id="KW-0547">Nucleotide-binding</keyword>
<dbReference type="InterPro" id="IPR013482">
    <property type="entry name" value="Molybde_CF_guanTrfase"/>
</dbReference>
<dbReference type="InterPro" id="IPR029044">
    <property type="entry name" value="Nucleotide-diphossugar_trans"/>
</dbReference>
<keyword evidence="3 8" id="KW-0479">Metal-binding</keyword>
<feature type="binding site" evidence="8">
    <location>
        <position position="75"/>
    </location>
    <ligand>
        <name>GTP</name>
        <dbReference type="ChEBI" id="CHEBI:37565"/>
    </ligand>
</feature>
<dbReference type="GO" id="GO:0046872">
    <property type="term" value="F:metal ion binding"/>
    <property type="evidence" value="ECO:0007669"/>
    <property type="project" value="UniProtKB-KW"/>
</dbReference>
<evidence type="ECO:0000256" key="3">
    <source>
        <dbReference type="ARBA" id="ARBA00022723"/>
    </source>
</evidence>
<dbReference type="Proteomes" id="UP001170481">
    <property type="component" value="Unassembled WGS sequence"/>
</dbReference>
<keyword evidence="10" id="KW-0548">Nucleotidyltransferase</keyword>
<comment type="similarity">
    <text evidence="8">Belongs to the MobA family.</text>
</comment>
<evidence type="ECO:0000256" key="6">
    <source>
        <dbReference type="ARBA" id="ARBA00023134"/>
    </source>
</evidence>
<dbReference type="Pfam" id="PF12804">
    <property type="entry name" value="NTP_transf_3"/>
    <property type="match status" value="1"/>
</dbReference>
<comment type="cofactor">
    <cofactor evidence="8">
        <name>Mg(2+)</name>
        <dbReference type="ChEBI" id="CHEBI:18420"/>
    </cofactor>
</comment>
<evidence type="ECO:0000313" key="10">
    <source>
        <dbReference type="EMBL" id="MDO6672055.1"/>
    </source>
</evidence>
<dbReference type="PANTHER" id="PTHR19136">
    <property type="entry name" value="MOLYBDENUM COFACTOR GUANYLYLTRANSFERASE"/>
    <property type="match status" value="1"/>
</dbReference>
<feature type="binding site" evidence="8">
    <location>
        <position position="123"/>
    </location>
    <ligand>
        <name>GTP</name>
        <dbReference type="ChEBI" id="CHEBI:37565"/>
    </ligand>
</feature>
<dbReference type="Gene3D" id="3.90.550.10">
    <property type="entry name" value="Spore Coat Polysaccharide Biosynthesis Protein SpsA, Chain A"/>
    <property type="match status" value="1"/>
</dbReference>
<keyword evidence="6 8" id="KW-0342">GTP-binding</keyword>
<keyword evidence="5 8" id="KW-0460">Magnesium</keyword>
<protein>
    <recommendedName>
        <fullName evidence="8">Molybdenum cofactor guanylyltransferase</fullName>
        <shortName evidence="8">MoCo guanylyltransferase</shortName>
        <ecNumber evidence="8">2.7.7.77</ecNumber>
    </recommendedName>
    <alternativeName>
        <fullName evidence="8">GTP:molybdopterin guanylyltransferase</fullName>
    </alternativeName>
    <alternativeName>
        <fullName evidence="8">Mo-MPT guanylyltransferase</fullName>
    </alternativeName>
    <alternativeName>
        <fullName evidence="8">Molybdopterin guanylyltransferase</fullName>
    </alternativeName>
    <alternativeName>
        <fullName evidence="8">Molybdopterin-guanine dinucleotide synthase</fullName>
        <shortName evidence="8">MGD synthase</shortName>
    </alternativeName>
</protein>
<dbReference type="InterPro" id="IPR025877">
    <property type="entry name" value="MobA-like_NTP_Trfase"/>
</dbReference>
<evidence type="ECO:0000313" key="11">
    <source>
        <dbReference type="Proteomes" id="UP001170481"/>
    </source>
</evidence>
<sequence length="238" mass="25472">MPSSNHTSDATPLPSDAEQLKASLTPANITGVVLAGGQARRMGGVDKGLVMLNEVPLVAHVLARLTPQVGELLINANRSHAEYAAYGHPLVEDSEQGYHGPLMGMASALAVARTPWVMMVACDVPHLPNELVETLSVALIDHANGDHLEGFTVEGGHAVDAGPALLAVAADEFRYHPVICLMHRGLLPSLQAALAAGERKIDRWFDQHVWLKVQAGSEQDFANLNTLEECREMEAGSR</sequence>
<gene>
    <name evidence="8 10" type="primary">mobA</name>
    <name evidence="10" type="ORF">Q4535_07960</name>
</gene>
<comment type="domain">
    <text evidence="8">The N-terminal domain determines nucleotide recognition and specific binding, while the C-terminal domain determines the specific binding to the target protein.</text>
</comment>
<dbReference type="GO" id="GO:1902758">
    <property type="term" value="P:bis(molybdopterin guanine dinucleotide)molybdenum biosynthetic process"/>
    <property type="evidence" value="ECO:0007669"/>
    <property type="project" value="TreeGrafter"/>
</dbReference>
<feature type="binding site" evidence="8">
    <location>
        <position position="47"/>
    </location>
    <ligand>
        <name>GTP</name>
        <dbReference type="ChEBI" id="CHEBI:37565"/>
    </ligand>
</feature>
<evidence type="ECO:0000256" key="5">
    <source>
        <dbReference type="ARBA" id="ARBA00022842"/>
    </source>
</evidence>
<evidence type="ECO:0000256" key="4">
    <source>
        <dbReference type="ARBA" id="ARBA00022741"/>
    </source>
</evidence>
<comment type="function">
    <text evidence="8">Transfers a GMP moiety from GTP to Mo-molybdopterin (Mo-MPT) cofactor (Moco or molybdenum cofactor) to form Mo-molybdopterin guanine dinucleotide (Mo-MGD) cofactor.</text>
</comment>
<dbReference type="RefSeq" id="WP_303593692.1">
    <property type="nucleotide sequence ID" value="NZ_JAUORK010000008.1"/>
</dbReference>
<comment type="catalytic activity">
    <reaction evidence="8">
        <text>Mo-molybdopterin + GTP + H(+) = Mo-molybdopterin guanine dinucleotide + diphosphate</text>
        <dbReference type="Rhea" id="RHEA:34243"/>
        <dbReference type="ChEBI" id="CHEBI:15378"/>
        <dbReference type="ChEBI" id="CHEBI:33019"/>
        <dbReference type="ChEBI" id="CHEBI:37565"/>
        <dbReference type="ChEBI" id="CHEBI:71302"/>
        <dbReference type="ChEBI" id="CHEBI:71310"/>
        <dbReference type="EC" id="2.7.7.77"/>
    </reaction>
</comment>
<evidence type="ECO:0000259" key="9">
    <source>
        <dbReference type="Pfam" id="PF12804"/>
    </source>
</evidence>
<feature type="domain" description="MobA-like NTP transferase" evidence="9">
    <location>
        <begin position="31"/>
        <end position="208"/>
    </location>
</feature>
<dbReference type="PANTHER" id="PTHR19136:SF81">
    <property type="entry name" value="MOLYBDENUM COFACTOR GUANYLYLTRANSFERASE"/>
    <property type="match status" value="1"/>
</dbReference>
<keyword evidence="2 8" id="KW-0808">Transferase</keyword>
<dbReference type="GO" id="GO:0061603">
    <property type="term" value="F:molybdenum cofactor guanylyltransferase activity"/>
    <property type="evidence" value="ECO:0007669"/>
    <property type="project" value="UniProtKB-EC"/>
</dbReference>
<keyword evidence="1 8" id="KW-0963">Cytoplasm</keyword>
<evidence type="ECO:0000256" key="1">
    <source>
        <dbReference type="ARBA" id="ARBA00022490"/>
    </source>
</evidence>
<reference evidence="10" key="1">
    <citation type="submission" date="2023-07" db="EMBL/GenBank/DDBJ databases">
        <title>Genome content predicts the carbon catabolic preferences of heterotrophic bacteria.</title>
        <authorList>
            <person name="Gralka M."/>
        </authorList>
    </citation>
    <scope>NUCLEOTIDE SEQUENCE</scope>
    <source>
        <strain evidence="10">C2R13</strain>
    </source>
</reference>
<comment type="subunit">
    <text evidence="8">Monomer.</text>
</comment>
<keyword evidence="7 8" id="KW-0501">Molybdenum cofactor biosynthesis</keyword>
<feature type="binding site" evidence="8">
    <location>
        <position position="93"/>
    </location>
    <ligand>
        <name>GTP</name>
        <dbReference type="ChEBI" id="CHEBI:37565"/>
    </ligand>
</feature>
<evidence type="ECO:0000256" key="8">
    <source>
        <dbReference type="HAMAP-Rule" id="MF_00316"/>
    </source>
</evidence>
<evidence type="ECO:0000256" key="7">
    <source>
        <dbReference type="ARBA" id="ARBA00023150"/>
    </source>
</evidence>
<dbReference type="EMBL" id="JAUORK010000008">
    <property type="protein sequence ID" value="MDO6672055.1"/>
    <property type="molecule type" value="Genomic_DNA"/>
</dbReference>
<name>A0AAP4TYK2_9GAMM</name>
<feature type="binding site" evidence="8">
    <location>
        <begin position="34"/>
        <end position="36"/>
    </location>
    <ligand>
        <name>GTP</name>
        <dbReference type="ChEBI" id="CHEBI:37565"/>
    </ligand>
</feature>
<dbReference type="CDD" id="cd02503">
    <property type="entry name" value="MobA"/>
    <property type="match status" value="1"/>
</dbReference>
<evidence type="ECO:0000256" key="2">
    <source>
        <dbReference type="ARBA" id="ARBA00022679"/>
    </source>
</evidence>